<keyword evidence="2" id="KW-1185">Reference proteome</keyword>
<gene>
    <name evidence="1" type="ORF">ANCDUO_23320</name>
</gene>
<proteinExistence type="predicted"/>
<dbReference type="AlphaFoldDB" id="A0A0C2FP35"/>
<dbReference type="InterPro" id="IPR036397">
    <property type="entry name" value="RNaseH_sf"/>
</dbReference>
<dbReference type="EMBL" id="KN768800">
    <property type="protein sequence ID" value="KIH46626.1"/>
    <property type="molecule type" value="Genomic_DNA"/>
</dbReference>
<evidence type="ECO:0000313" key="1">
    <source>
        <dbReference type="EMBL" id="KIH46626.1"/>
    </source>
</evidence>
<dbReference type="Proteomes" id="UP000054047">
    <property type="component" value="Unassembled WGS sequence"/>
</dbReference>
<evidence type="ECO:0000313" key="2">
    <source>
        <dbReference type="Proteomes" id="UP000054047"/>
    </source>
</evidence>
<dbReference type="PANTHER" id="PTHR46068:SF1">
    <property type="entry name" value="TRANSPOSASE IS30-LIKE HTH DOMAIN-CONTAINING PROTEIN"/>
    <property type="match status" value="1"/>
</dbReference>
<dbReference type="GO" id="GO:0003676">
    <property type="term" value="F:nucleic acid binding"/>
    <property type="evidence" value="ECO:0007669"/>
    <property type="project" value="InterPro"/>
</dbReference>
<accession>A0A0C2FP35</accession>
<organism evidence="1 2">
    <name type="scientific">Ancylostoma duodenale</name>
    <dbReference type="NCBI Taxonomy" id="51022"/>
    <lineage>
        <taxon>Eukaryota</taxon>
        <taxon>Metazoa</taxon>
        <taxon>Ecdysozoa</taxon>
        <taxon>Nematoda</taxon>
        <taxon>Chromadorea</taxon>
        <taxon>Rhabditida</taxon>
        <taxon>Rhabditina</taxon>
        <taxon>Rhabditomorpha</taxon>
        <taxon>Strongyloidea</taxon>
        <taxon>Ancylostomatidae</taxon>
        <taxon>Ancylostomatinae</taxon>
        <taxon>Ancylostoma</taxon>
    </lineage>
</organism>
<evidence type="ECO:0008006" key="3">
    <source>
        <dbReference type="Google" id="ProtNLM"/>
    </source>
</evidence>
<reference evidence="1 2" key="1">
    <citation type="submission" date="2013-12" db="EMBL/GenBank/DDBJ databases">
        <title>Draft genome of the parsitic nematode Ancylostoma duodenale.</title>
        <authorList>
            <person name="Mitreva M."/>
        </authorList>
    </citation>
    <scope>NUCLEOTIDE SEQUENCE [LARGE SCALE GENOMIC DNA]</scope>
    <source>
        <strain evidence="1 2">Zhejiang</strain>
    </source>
</reference>
<dbReference type="Gene3D" id="3.30.420.10">
    <property type="entry name" value="Ribonuclease H-like superfamily/Ribonuclease H"/>
    <property type="match status" value="1"/>
</dbReference>
<name>A0A0C2FP35_9BILA</name>
<dbReference type="PANTHER" id="PTHR46068">
    <property type="entry name" value="PROTEIN CBG27172"/>
    <property type="match status" value="1"/>
</dbReference>
<sequence>MNSYTNKLCKNWSRGAYVSARPDNFRFSGVLLEVAGRHRKILFSDEKWFDGERADNHQNDRMWLKGKPPLEQRMVTRRQKPKQLMVWAGLTYTDKTPLIIVHEGVKVEGPHYFAILENKVLPWALRYFGEEMWRYQHDGAPSHKSKETYEWIARNFPGFTSVALCP</sequence>
<protein>
    <recommendedName>
        <fullName evidence="3">Tc1-like transposase DDE domain-containing protein</fullName>
    </recommendedName>
</protein>